<sequence length="127" mass="14483">MDKKIAGLLGAVAAVGALGTAQASAAPAPSDVLKANSYADLLEPIPNAAKVLQALDEQAPPETEPKVQLAQWYHHHHHHHHHHGYWRGYGYGPGYGYGYGPRVYVVPRRYYHHHHHHHHHHWYYDRY</sequence>
<gene>
    <name evidence="2" type="ORF">JQ619_18165</name>
</gene>
<feature type="chain" id="PRO_5046700172" evidence="1">
    <location>
        <begin position="26"/>
        <end position="127"/>
    </location>
</feature>
<name>A0ABS5G8Q0_9BRAD</name>
<keyword evidence="3" id="KW-1185">Reference proteome</keyword>
<comment type="caution">
    <text evidence="2">The sequence shown here is derived from an EMBL/GenBank/DDBJ whole genome shotgun (WGS) entry which is preliminary data.</text>
</comment>
<evidence type="ECO:0000313" key="3">
    <source>
        <dbReference type="Proteomes" id="UP001314635"/>
    </source>
</evidence>
<reference evidence="3" key="1">
    <citation type="journal article" date="2021" name="ISME J.">
        <title>Evolutionary origin and ecological implication of a unique nif island in free-living Bradyrhizobium lineages.</title>
        <authorList>
            <person name="Tao J."/>
        </authorList>
    </citation>
    <scope>NUCLEOTIDE SEQUENCE [LARGE SCALE GENOMIC DNA]</scope>
    <source>
        <strain evidence="3">SZCCT0094</strain>
    </source>
</reference>
<organism evidence="2 3">
    <name type="scientific">Bradyrhizobium denitrificans</name>
    <dbReference type="NCBI Taxonomy" id="2734912"/>
    <lineage>
        <taxon>Bacteria</taxon>
        <taxon>Pseudomonadati</taxon>
        <taxon>Pseudomonadota</taxon>
        <taxon>Alphaproteobacteria</taxon>
        <taxon>Hyphomicrobiales</taxon>
        <taxon>Nitrobacteraceae</taxon>
        <taxon>Bradyrhizobium</taxon>
    </lineage>
</organism>
<proteinExistence type="predicted"/>
<dbReference type="RefSeq" id="WP_172236980.1">
    <property type="nucleotide sequence ID" value="NZ_JABFDP010000013.1"/>
</dbReference>
<dbReference type="Proteomes" id="UP001314635">
    <property type="component" value="Unassembled WGS sequence"/>
</dbReference>
<dbReference type="EMBL" id="JAFCLK010000016">
    <property type="protein sequence ID" value="MBR1137697.1"/>
    <property type="molecule type" value="Genomic_DNA"/>
</dbReference>
<evidence type="ECO:0000256" key="1">
    <source>
        <dbReference type="SAM" id="SignalP"/>
    </source>
</evidence>
<feature type="signal peptide" evidence="1">
    <location>
        <begin position="1"/>
        <end position="25"/>
    </location>
</feature>
<evidence type="ECO:0000313" key="2">
    <source>
        <dbReference type="EMBL" id="MBR1137697.1"/>
    </source>
</evidence>
<keyword evidence="1" id="KW-0732">Signal</keyword>
<protein>
    <submittedName>
        <fullName evidence="2">Uncharacterized protein</fullName>
    </submittedName>
</protein>
<accession>A0ABS5G8Q0</accession>